<keyword evidence="1" id="KW-0472">Membrane</keyword>
<sequence>MKSSNENKNQSHYYPYTAANFSWLFLLPLLFCFWRRNKGRHNELLCEERLCF</sequence>
<organism evidence="2 3">
    <name type="scientific">Mucilaginibacter rubeus</name>
    <dbReference type="NCBI Taxonomy" id="2027860"/>
    <lineage>
        <taxon>Bacteria</taxon>
        <taxon>Pseudomonadati</taxon>
        <taxon>Bacteroidota</taxon>
        <taxon>Sphingobacteriia</taxon>
        <taxon>Sphingobacteriales</taxon>
        <taxon>Sphingobacteriaceae</taxon>
        <taxon>Mucilaginibacter</taxon>
    </lineage>
</organism>
<dbReference type="NCBIfam" id="TIGR03501">
    <property type="entry name" value="GlyGly_CTERM"/>
    <property type="match status" value="1"/>
</dbReference>
<name>A0A5C1I975_9SPHI</name>
<keyword evidence="1" id="KW-0812">Transmembrane</keyword>
<evidence type="ECO:0000313" key="2">
    <source>
        <dbReference type="EMBL" id="QEM14403.1"/>
    </source>
</evidence>
<proteinExistence type="predicted"/>
<dbReference type="AlphaFoldDB" id="A0A5C1I975"/>
<dbReference type="KEGG" id="mrub:DEO27_009680"/>
<gene>
    <name evidence="2" type="ORF">DEO27_009680</name>
</gene>
<accession>A0A5C1I975</accession>
<feature type="transmembrane region" description="Helical" evidence="1">
    <location>
        <begin position="13"/>
        <end position="34"/>
    </location>
</feature>
<keyword evidence="1" id="KW-1133">Transmembrane helix</keyword>
<protein>
    <submittedName>
        <fullName evidence="2">GlyGly-CTERM sorting domain-containing protein</fullName>
    </submittedName>
</protein>
<reference evidence="2" key="1">
    <citation type="submission" date="2019-08" db="EMBL/GenBank/DDBJ databases">
        <title>Comparative genome analysis confer to the adaptation heavy metal polluted environment.</title>
        <authorList>
            <person name="Li Y."/>
        </authorList>
    </citation>
    <scope>NUCLEOTIDE SEQUENCE [LARGE SCALE GENOMIC DNA]</scope>
    <source>
        <strain evidence="2">P1</strain>
    </source>
</reference>
<dbReference type="Proteomes" id="UP000251402">
    <property type="component" value="Chromosome"/>
</dbReference>
<keyword evidence="3" id="KW-1185">Reference proteome</keyword>
<evidence type="ECO:0000256" key="1">
    <source>
        <dbReference type="SAM" id="Phobius"/>
    </source>
</evidence>
<dbReference type="InterPro" id="IPR020008">
    <property type="entry name" value="GlyGly_CTERM"/>
</dbReference>
<evidence type="ECO:0000313" key="3">
    <source>
        <dbReference type="Proteomes" id="UP000251402"/>
    </source>
</evidence>
<dbReference type="EMBL" id="CP043450">
    <property type="protein sequence ID" value="QEM14403.1"/>
    <property type="molecule type" value="Genomic_DNA"/>
</dbReference>